<name>A0A4C1XNH5_EUMVA</name>
<organism evidence="2 3">
    <name type="scientific">Eumeta variegata</name>
    <name type="common">Bagworm moth</name>
    <name type="synonym">Eumeta japonica</name>
    <dbReference type="NCBI Taxonomy" id="151549"/>
    <lineage>
        <taxon>Eukaryota</taxon>
        <taxon>Metazoa</taxon>
        <taxon>Ecdysozoa</taxon>
        <taxon>Arthropoda</taxon>
        <taxon>Hexapoda</taxon>
        <taxon>Insecta</taxon>
        <taxon>Pterygota</taxon>
        <taxon>Neoptera</taxon>
        <taxon>Endopterygota</taxon>
        <taxon>Lepidoptera</taxon>
        <taxon>Glossata</taxon>
        <taxon>Ditrysia</taxon>
        <taxon>Tineoidea</taxon>
        <taxon>Psychidae</taxon>
        <taxon>Oiketicinae</taxon>
        <taxon>Eumeta</taxon>
    </lineage>
</organism>
<evidence type="ECO:0000256" key="1">
    <source>
        <dbReference type="SAM" id="MobiDB-lite"/>
    </source>
</evidence>
<dbReference type="AlphaFoldDB" id="A0A4C1XNH5"/>
<feature type="region of interest" description="Disordered" evidence="1">
    <location>
        <begin position="1"/>
        <end position="90"/>
    </location>
</feature>
<proteinExistence type="predicted"/>
<accession>A0A4C1XNH5</accession>
<sequence length="196" mass="21541">MSNAPAAPQMVRRDDRAARGPGRVVKRNRRGARGTRARCGRPQNATTRAEHDAHATLGATPQAGDRGAAATVQRGDRTSNAETGRRIYDDEMDCSRKTKYPNRSAPSPLMPVERLFIYMRQRALGRRDRCAKRGGRPVRRRRYRAPLPAPAVADKRHAPSAPSVTHYGAVTPSYEAASTCAIAVKHGGYCLDIRDL</sequence>
<gene>
    <name evidence="2" type="ORF">EVAR_40359_1</name>
</gene>
<dbReference type="Proteomes" id="UP000299102">
    <property type="component" value="Unassembled WGS sequence"/>
</dbReference>
<dbReference type="EMBL" id="BGZK01000879">
    <property type="protein sequence ID" value="GBP63759.1"/>
    <property type="molecule type" value="Genomic_DNA"/>
</dbReference>
<reference evidence="2 3" key="1">
    <citation type="journal article" date="2019" name="Commun. Biol.">
        <title>The bagworm genome reveals a unique fibroin gene that provides high tensile strength.</title>
        <authorList>
            <person name="Kono N."/>
            <person name="Nakamura H."/>
            <person name="Ohtoshi R."/>
            <person name="Tomita M."/>
            <person name="Numata K."/>
            <person name="Arakawa K."/>
        </authorList>
    </citation>
    <scope>NUCLEOTIDE SEQUENCE [LARGE SCALE GENOMIC DNA]</scope>
</reference>
<protein>
    <submittedName>
        <fullName evidence="2">Uncharacterized protein</fullName>
    </submittedName>
</protein>
<feature type="compositionally biased region" description="Basic and acidic residues" evidence="1">
    <location>
        <begin position="74"/>
        <end position="90"/>
    </location>
</feature>
<feature type="compositionally biased region" description="Basic residues" evidence="1">
    <location>
        <begin position="24"/>
        <end position="39"/>
    </location>
</feature>
<comment type="caution">
    <text evidence="2">The sequence shown here is derived from an EMBL/GenBank/DDBJ whole genome shotgun (WGS) entry which is preliminary data.</text>
</comment>
<evidence type="ECO:0000313" key="2">
    <source>
        <dbReference type="EMBL" id="GBP63759.1"/>
    </source>
</evidence>
<evidence type="ECO:0000313" key="3">
    <source>
        <dbReference type="Proteomes" id="UP000299102"/>
    </source>
</evidence>
<keyword evidence="3" id="KW-1185">Reference proteome</keyword>